<feature type="region of interest" description="Disordered" evidence="2">
    <location>
        <begin position="1"/>
        <end position="42"/>
    </location>
</feature>
<reference evidence="3" key="1">
    <citation type="submission" date="2022-12" db="EMBL/GenBank/DDBJ databases">
        <authorList>
            <person name="Petersen C."/>
        </authorList>
    </citation>
    <scope>NUCLEOTIDE SEQUENCE</scope>
    <source>
        <strain evidence="3">IBT 29677</strain>
    </source>
</reference>
<keyword evidence="1" id="KW-0175">Coiled coil</keyword>
<dbReference type="GeneID" id="81373039"/>
<keyword evidence="4" id="KW-1185">Reference proteome</keyword>
<feature type="compositionally biased region" description="Polar residues" evidence="2">
    <location>
        <begin position="7"/>
        <end position="21"/>
    </location>
</feature>
<evidence type="ECO:0000256" key="1">
    <source>
        <dbReference type="SAM" id="Coils"/>
    </source>
</evidence>
<dbReference type="OrthoDB" id="10332519at2759"/>
<protein>
    <submittedName>
        <fullName evidence="3">Uncharacterized protein</fullName>
    </submittedName>
</protein>
<organism evidence="3 4">
    <name type="scientific">Penicillium cosmopolitanum</name>
    <dbReference type="NCBI Taxonomy" id="1131564"/>
    <lineage>
        <taxon>Eukaryota</taxon>
        <taxon>Fungi</taxon>
        <taxon>Dikarya</taxon>
        <taxon>Ascomycota</taxon>
        <taxon>Pezizomycotina</taxon>
        <taxon>Eurotiomycetes</taxon>
        <taxon>Eurotiomycetidae</taxon>
        <taxon>Eurotiales</taxon>
        <taxon>Aspergillaceae</taxon>
        <taxon>Penicillium</taxon>
    </lineage>
</organism>
<sequence length="278" mass="32487">MVPPKNAKNSSGPGFKSTRSGSGAKAPSQKSSPRANSLQQHLNEWVQKTKKLEETLNTERKIRENERKENTRNYEKVQSLLCEKGQLNSQLAKMREGILGERAATAKKYREAQETFEKRQEERTKAEALRHQFALDRSSQWEIELKNEVHNLRGNNAALKLEREELRDRIAEQKRELDILRDQITGYRRERDILRDRIAQHQREQDTRPVEISNPIPKLENIPINLFDLENTWIKAEQLSDGEFDSPMPDIVDFQALHNKSFHYTHDDDLVDPERTLI</sequence>
<feature type="compositionally biased region" description="Polar residues" evidence="2">
    <location>
        <begin position="28"/>
        <end position="42"/>
    </location>
</feature>
<name>A0A9W9VPD8_9EURO</name>
<evidence type="ECO:0000313" key="3">
    <source>
        <dbReference type="EMBL" id="KAJ5386881.1"/>
    </source>
</evidence>
<reference evidence="3" key="2">
    <citation type="journal article" date="2023" name="IMA Fungus">
        <title>Comparative genomic study of the Penicillium genus elucidates a diverse pangenome and 15 lateral gene transfer events.</title>
        <authorList>
            <person name="Petersen C."/>
            <person name="Sorensen T."/>
            <person name="Nielsen M.R."/>
            <person name="Sondergaard T.E."/>
            <person name="Sorensen J.L."/>
            <person name="Fitzpatrick D.A."/>
            <person name="Frisvad J.C."/>
            <person name="Nielsen K.L."/>
        </authorList>
    </citation>
    <scope>NUCLEOTIDE SEQUENCE</scope>
    <source>
        <strain evidence="3">IBT 29677</strain>
    </source>
</reference>
<feature type="coiled-coil region" evidence="1">
    <location>
        <begin position="109"/>
        <end position="204"/>
    </location>
</feature>
<evidence type="ECO:0000313" key="4">
    <source>
        <dbReference type="Proteomes" id="UP001147747"/>
    </source>
</evidence>
<evidence type="ECO:0000256" key="2">
    <source>
        <dbReference type="SAM" id="MobiDB-lite"/>
    </source>
</evidence>
<gene>
    <name evidence="3" type="ORF">N7509_009422</name>
</gene>
<comment type="caution">
    <text evidence="3">The sequence shown here is derived from an EMBL/GenBank/DDBJ whole genome shotgun (WGS) entry which is preliminary data.</text>
</comment>
<dbReference type="RefSeq" id="XP_056484679.1">
    <property type="nucleotide sequence ID" value="XM_056634059.1"/>
</dbReference>
<accession>A0A9W9VPD8</accession>
<dbReference type="EMBL" id="JAPZBU010000009">
    <property type="protein sequence ID" value="KAJ5386881.1"/>
    <property type="molecule type" value="Genomic_DNA"/>
</dbReference>
<proteinExistence type="predicted"/>
<dbReference type="Proteomes" id="UP001147747">
    <property type="component" value="Unassembled WGS sequence"/>
</dbReference>
<dbReference type="AlphaFoldDB" id="A0A9W9VPD8"/>